<keyword evidence="10 12" id="KW-1208">Phospholipid metabolism</keyword>
<feature type="active site" description="Charge relay system; for autoendoproteolytic cleavage activity" evidence="12">
    <location>
        <position position="145"/>
    </location>
</feature>
<feature type="chain" id="PRO_5044942022" description="Phosphatidylserine decarboxylase alpha chain" evidence="12">
    <location>
        <begin position="247"/>
        <end position="328"/>
    </location>
</feature>
<comment type="pathway">
    <text evidence="1">Lipid metabolism.</text>
</comment>
<dbReference type="EC" id="4.1.1.65" evidence="12"/>
<dbReference type="Proteomes" id="UP000814385">
    <property type="component" value="Unassembled WGS sequence"/>
</dbReference>
<keyword evidence="11 12" id="KW-0670">Pyruvate</keyword>
<dbReference type="InterPro" id="IPR003817">
    <property type="entry name" value="PS_Dcarbxylase"/>
</dbReference>
<dbReference type="GO" id="GO:0004609">
    <property type="term" value="F:phosphatidylserine decarboxylase activity"/>
    <property type="evidence" value="ECO:0007669"/>
    <property type="project" value="UniProtKB-EC"/>
</dbReference>
<keyword evidence="6 12" id="KW-0472">Membrane</keyword>
<keyword evidence="9 12" id="KW-0456">Lyase</keyword>
<feature type="active site" description="Schiff-base intermediate with substrate; via pyruvic acid; for decarboxylase activity" evidence="12">
    <location>
        <position position="247"/>
    </location>
</feature>
<keyword evidence="8 12" id="KW-0594">Phospholipid biosynthesis</keyword>
<evidence type="ECO:0000256" key="3">
    <source>
        <dbReference type="ARBA" id="ARBA00022516"/>
    </source>
</evidence>
<evidence type="ECO:0000313" key="14">
    <source>
        <dbReference type="Proteomes" id="UP000814385"/>
    </source>
</evidence>
<dbReference type="Pfam" id="PF02666">
    <property type="entry name" value="PS_Dcarbxylase"/>
    <property type="match status" value="1"/>
</dbReference>
<evidence type="ECO:0000256" key="9">
    <source>
        <dbReference type="ARBA" id="ARBA00023239"/>
    </source>
</evidence>
<dbReference type="EMBL" id="JABFUC010000010">
    <property type="protein sequence ID" value="MCG6658679.1"/>
    <property type="molecule type" value="Genomic_DNA"/>
</dbReference>
<comment type="function">
    <text evidence="12">Catalyzes the formation of phosphatidylethanolamine (PtdEtn) from phosphatidylserine (PtdSer).</text>
</comment>
<comment type="pathway">
    <text evidence="12">Phospholipid metabolism; phosphatidylethanolamine biosynthesis; phosphatidylethanolamine from CDP-diacylglycerol: step 2/2.</text>
</comment>
<dbReference type="InterPro" id="IPR033177">
    <property type="entry name" value="PSD-B"/>
</dbReference>
<evidence type="ECO:0000256" key="4">
    <source>
        <dbReference type="ARBA" id="ARBA00022793"/>
    </source>
</evidence>
<dbReference type="NCBIfam" id="TIGR00163">
    <property type="entry name" value="PS_decarb"/>
    <property type="match status" value="1"/>
</dbReference>
<dbReference type="RefSeq" id="WP_309675005.1">
    <property type="nucleotide sequence ID" value="NZ_JABFUC010000010.1"/>
</dbReference>
<evidence type="ECO:0000256" key="12">
    <source>
        <dbReference type="HAMAP-Rule" id="MF_00662"/>
    </source>
</evidence>
<accession>A0ABS9PB32</accession>
<comment type="caution">
    <text evidence="13">The sequence shown here is derived from an EMBL/GenBank/DDBJ whole genome shotgun (WGS) entry which is preliminary data.</text>
</comment>
<reference evidence="13 14" key="1">
    <citation type="submission" date="2020-05" db="EMBL/GenBank/DDBJ databases">
        <title>Comparative genomic analysis of denitrifying bacteria from Halomonas genus.</title>
        <authorList>
            <person name="Wang L."/>
            <person name="Shao Z."/>
        </authorList>
    </citation>
    <scope>NUCLEOTIDE SEQUENCE [LARGE SCALE GENOMIC DNA]</scope>
    <source>
        <strain evidence="13 14">A4</strain>
    </source>
</reference>
<dbReference type="PANTHER" id="PTHR10067:SF6">
    <property type="entry name" value="PHOSPHATIDYLSERINE DECARBOXYLASE PROENZYME, MITOCHONDRIAL"/>
    <property type="match status" value="1"/>
</dbReference>
<keyword evidence="4 12" id="KW-0210">Decarboxylase</keyword>
<keyword evidence="3 12" id="KW-0444">Lipid biosynthesis</keyword>
<keyword evidence="7 12" id="KW-0865">Zymogen</keyword>
<comment type="subunit">
    <text evidence="12">Heterodimer of a large membrane-associated beta subunit and a small pyruvoyl-containing alpha subunit.</text>
</comment>
<keyword evidence="5 12" id="KW-0443">Lipid metabolism</keyword>
<evidence type="ECO:0000256" key="11">
    <source>
        <dbReference type="ARBA" id="ARBA00023317"/>
    </source>
</evidence>
<feature type="chain" id="PRO_5044942021" description="Phosphatidylserine decarboxylase beta chain" evidence="12">
    <location>
        <begin position="1"/>
        <end position="246"/>
    </location>
</feature>
<gene>
    <name evidence="12 13" type="primary">psd</name>
    <name evidence="13" type="ORF">HOP52_13040</name>
</gene>
<evidence type="ECO:0000256" key="7">
    <source>
        <dbReference type="ARBA" id="ARBA00023145"/>
    </source>
</evidence>
<protein>
    <recommendedName>
        <fullName evidence="12">Phosphatidylserine decarboxylase proenzyme</fullName>
        <ecNumber evidence="12">4.1.1.65</ecNumber>
    </recommendedName>
    <component>
        <recommendedName>
            <fullName evidence="12">Phosphatidylserine decarboxylase alpha chain</fullName>
        </recommendedName>
    </component>
    <component>
        <recommendedName>
            <fullName evidence="12">Phosphatidylserine decarboxylase beta chain</fullName>
        </recommendedName>
    </component>
</protein>
<organism evidence="13 14">
    <name type="scientific">Billgrantia campisalis</name>
    <dbReference type="NCBI Taxonomy" id="74661"/>
    <lineage>
        <taxon>Bacteria</taxon>
        <taxon>Pseudomonadati</taxon>
        <taxon>Pseudomonadota</taxon>
        <taxon>Gammaproteobacteria</taxon>
        <taxon>Oceanospirillales</taxon>
        <taxon>Halomonadaceae</taxon>
        <taxon>Billgrantia</taxon>
    </lineage>
</organism>
<evidence type="ECO:0000313" key="13">
    <source>
        <dbReference type="EMBL" id="MCG6658679.1"/>
    </source>
</evidence>
<proteinExistence type="inferred from homology"/>
<keyword evidence="14" id="KW-1185">Reference proteome</keyword>
<comment type="catalytic activity">
    <reaction evidence="12">
        <text>a 1,2-diacyl-sn-glycero-3-phospho-L-serine + H(+) = a 1,2-diacyl-sn-glycero-3-phosphoethanolamine + CO2</text>
        <dbReference type="Rhea" id="RHEA:20828"/>
        <dbReference type="ChEBI" id="CHEBI:15378"/>
        <dbReference type="ChEBI" id="CHEBI:16526"/>
        <dbReference type="ChEBI" id="CHEBI:57262"/>
        <dbReference type="ChEBI" id="CHEBI:64612"/>
        <dbReference type="EC" id="4.1.1.65"/>
    </reaction>
</comment>
<comment type="PTM">
    <text evidence="12">Is synthesized initially as an inactive proenzyme. Formation of the active enzyme involves a self-maturation process in which the active site pyruvoyl group is generated from an internal serine residue via an autocatalytic post-translational modification. Two non-identical subunits are generated from the proenzyme in this reaction, and the pyruvate is formed at the N-terminus of the alpha chain, which is derived from the carboxyl end of the proenzyme. The autoendoproteolytic cleavage occurs by a canonical serine protease mechanism, in which the side chain hydroxyl group of the serine supplies its oxygen atom to form the C-terminus of the beta chain, while the remainder of the serine residue undergoes an oxidative deamination to produce ammonia and the pyruvoyl prosthetic group on the alpha chain. During this reaction, the Ser that is part of the protease active site of the proenzyme becomes the pyruvoyl prosthetic group, which constitutes an essential element of the active site of the mature decarboxylase.</text>
</comment>
<dbReference type="InterPro" id="IPR033178">
    <property type="entry name" value="PSD_type1_pro"/>
</dbReference>
<evidence type="ECO:0000256" key="10">
    <source>
        <dbReference type="ARBA" id="ARBA00023264"/>
    </source>
</evidence>
<feature type="active site" description="Charge relay system; for autoendoproteolytic cleavage activity" evidence="12">
    <location>
        <position position="88"/>
    </location>
</feature>
<evidence type="ECO:0000256" key="6">
    <source>
        <dbReference type="ARBA" id="ARBA00023136"/>
    </source>
</evidence>
<comment type="cofactor">
    <cofactor evidence="12">
        <name>pyruvate</name>
        <dbReference type="ChEBI" id="CHEBI:15361"/>
    </cofactor>
    <text evidence="12">Binds 1 pyruvoyl group covalently per subunit.</text>
</comment>
<evidence type="ECO:0000256" key="2">
    <source>
        <dbReference type="ARBA" id="ARBA00022475"/>
    </source>
</evidence>
<sequence length="328" mass="35399">MSLAKLFALIQYPLPHHLLSRLVGRLAETRIGWLKNLLIKAFIRRFKVDMRQAAEPEPTAYASFNDFFTRPLTPEARPLGDGLLCPADGTLSQFGAVTAGQLIQAKGHRFAMADLLGGDGEAAQRYLGGSFATVYLSPKDYHRVHMPLAGTLTEMVYVPGRLFSVNAATTRHVPNLFARNERLVCHFDTEHGPMVLVLVGAMIVAAIETVWAGQITPLPRGGVQRLRFDTPVRLEKGAEMGRFKLGSTVVMGFAEPVAFAEGLEPDAKVQMGQSLGELTHWARAFPAESPGVPDHRGGAVNPSLGATDAIPGIGPPLRLPPGALASRI</sequence>
<dbReference type="HAMAP" id="MF_00662">
    <property type="entry name" value="PS_decarb_PSD_B_type1"/>
    <property type="match status" value="1"/>
</dbReference>
<evidence type="ECO:0000256" key="1">
    <source>
        <dbReference type="ARBA" id="ARBA00005189"/>
    </source>
</evidence>
<keyword evidence="2 12" id="KW-1003">Cell membrane</keyword>
<name>A0ABS9PB32_9GAMM</name>
<comment type="similarity">
    <text evidence="12">Belongs to the phosphatidylserine decarboxylase family. PSD-B subfamily. Prokaryotic type I sub-subfamily.</text>
</comment>
<feature type="site" description="Cleavage (non-hydrolytic); by autocatalysis" evidence="12">
    <location>
        <begin position="246"/>
        <end position="247"/>
    </location>
</feature>
<dbReference type="PANTHER" id="PTHR10067">
    <property type="entry name" value="PHOSPHATIDYLSERINE DECARBOXYLASE"/>
    <property type="match status" value="1"/>
</dbReference>
<comment type="subcellular location">
    <subcellularLocation>
        <location evidence="12">Cell membrane</location>
        <topology evidence="12">Peripheral membrane protein</topology>
    </subcellularLocation>
</comment>
<evidence type="ECO:0000256" key="8">
    <source>
        <dbReference type="ARBA" id="ARBA00023209"/>
    </source>
</evidence>
<feature type="active site" description="Charge relay system; for autoendoproteolytic cleavage activity" evidence="12">
    <location>
        <position position="247"/>
    </location>
</feature>
<feature type="modified residue" description="Pyruvic acid (Ser); by autocatalysis" evidence="12">
    <location>
        <position position="247"/>
    </location>
</feature>
<evidence type="ECO:0000256" key="5">
    <source>
        <dbReference type="ARBA" id="ARBA00023098"/>
    </source>
</evidence>